<dbReference type="PANTHER" id="PTHR30250">
    <property type="entry name" value="PST FAMILY PREDICTED COLANIC ACID TRANSPORTER"/>
    <property type="match status" value="1"/>
</dbReference>
<reference evidence="7 8" key="1">
    <citation type="submission" date="2017-01" db="EMBL/GenBank/DDBJ databases">
        <title>The cable genome- insights into the physiology and evolution of filamentous bacteria capable of sulfide oxidation via long distance electron transfer.</title>
        <authorList>
            <person name="Schreiber L."/>
            <person name="Bjerg J.T."/>
            <person name="Boggild A."/>
            <person name="Van De Vossenberg J."/>
            <person name="Meysman F."/>
            <person name="Nielsen L.P."/>
            <person name="Schramm A."/>
            <person name="Kjeldsen K.U."/>
        </authorList>
    </citation>
    <scope>NUCLEOTIDE SEQUENCE [LARGE SCALE GENOMIC DNA]</scope>
    <source>
        <strain evidence="7">MCF</strain>
    </source>
</reference>
<dbReference type="PANTHER" id="PTHR30250:SF11">
    <property type="entry name" value="O-ANTIGEN TRANSPORTER-RELATED"/>
    <property type="match status" value="1"/>
</dbReference>
<feature type="transmembrane region" description="Helical" evidence="6">
    <location>
        <begin position="311"/>
        <end position="329"/>
    </location>
</feature>
<feature type="transmembrane region" description="Helical" evidence="6">
    <location>
        <begin position="193"/>
        <end position="215"/>
    </location>
</feature>
<accession>A0A3S3QXU9</accession>
<sequence length="424" mass="47631">MIIDLITRSWKIIFHADPSPEAIQQARKFLTFGVGMVFARFLSTASQIIMGREFGPEVYGQITMILLISSYFAMPISNGWGLVFTKIAAQDPDRVKRSQALKSLLLIVSLSCLLTVTLLFFLQRPLASVLGIDTRMMQLSLGMTVCYAWWILTKQIAQGFQNWHQYVVIENIWALLVLAGLVVLIVWSKCDLVTVSGTFFIGYLLSGIVVLKKIWQSFFVKIRREYVKDISSHGSFLLLNGLVGVATFSIDRVLLNRSLGVEEVGIYQAHFLSTYGIMSAFMTILITYIFPIFCRNNNMQVVLNKINKIQYPVTVLISIIIGGLVLWMYSYPVSLALFGSLCLFNAVQFHVQLKTWYLASRGVSESKILFQSQLIFLSVNVLMLITLIENIGIVAGGVSLLIAACSSLAYLIRSEHRNSCERIV</sequence>
<evidence type="ECO:0000256" key="2">
    <source>
        <dbReference type="ARBA" id="ARBA00022475"/>
    </source>
</evidence>
<keyword evidence="5 6" id="KW-0472">Membrane</keyword>
<keyword evidence="8" id="KW-1185">Reference proteome</keyword>
<organism evidence="7 8">
    <name type="scientific">Candidatus Electrothrix aarhusensis</name>
    <dbReference type="NCBI Taxonomy" id="1859131"/>
    <lineage>
        <taxon>Bacteria</taxon>
        <taxon>Pseudomonadati</taxon>
        <taxon>Thermodesulfobacteriota</taxon>
        <taxon>Desulfobulbia</taxon>
        <taxon>Desulfobulbales</taxon>
        <taxon>Desulfobulbaceae</taxon>
        <taxon>Candidatus Electrothrix</taxon>
    </lineage>
</organism>
<comment type="caution">
    <text evidence="7">The sequence shown here is derived from an EMBL/GenBank/DDBJ whole genome shotgun (WGS) entry which is preliminary data.</text>
</comment>
<dbReference type="AlphaFoldDB" id="A0A3S3QXU9"/>
<feature type="transmembrane region" description="Helical" evidence="6">
    <location>
        <begin position="135"/>
        <end position="153"/>
    </location>
</feature>
<feature type="transmembrane region" description="Helical" evidence="6">
    <location>
        <begin position="104"/>
        <end position="123"/>
    </location>
</feature>
<dbReference type="Pfam" id="PF01943">
    <property type="entry name" value="Polysacc_synt"/>
    <property type="match status" value="1"/>
</dbReference>
<feature type="transmembrane region" description="Helical" evidence="6">
    <location>
        <begin position="29"/>
        <end position="50"/>
    </location>
</feature>
<evidence type="ECO:0000256" key="5">
    <source>
        <dbReference type="ARBA" id="ARBA00023136"/>
    </source>
</evidence>
<dbReference type="InterPro" id="IPR050833">
    <property type="entry name" value="Poly_Biosynth_Transport"/>
</dbReference>
<keyword evidence="4 6" id="KW-1133">Transmembrane helix</keyword>
<dbReference type="InterPro" id="IPR002797">
    <property type="entry name" value="Polysacc_synth"/>
</dbReference>
<feature type="transmembrane region" description="Helical" evidence="6">
    <location>
        <begin position="267"/>
        <end position="290"/>
    </location>
</feature>
<name>A0A3S3QXU9_9BACT</name>
<keyword evidence="2" id="KW-1003">Cell membrane</keyword>
<proteinExistence type="predicted"/>
<evidence type="ECO:0000256" key="3">
    <source>
        <dbReference type="ARBA" id="ARBA00022692"/>
    </source>
</evidence>
<feature type="transmembrane region" description="Helical" evidence="6">
    <location>
        <begin position="165"/>
        <end position="187"/>
    </location>
</feature>
<feature type="transmembrane region" description="Helical" evidence="6">
    <location>
        <begin position="393"/>
        <end position="412"/>
    </location>
</feature>
<feature type="transmembrane region" description="Helical" evidence="6">
    <location>
        <begin position="236"/>
        <end position="255"/>
    </location>
</feature>
<comment type="subcellular location">
    <subcellularLocation>
        <location evidence="1">Cell membrane</location>
        <topology evidence="1">Multi-pass membrane protein</topology>
    </subcellularLocation>
</comment>
<evidence type="ECO:0000313" key="8">
    <source>
        <dbReference type="Proteomes" id="UP000287853"/>
    </source>
</evidence>
<evidence type="ECO:0000256" key="4">
    <source>
        <dbReference type="ARBA" id="ARBA00022989"/>
    </source>
</evidence>
<dbReference type="GO" id="GO:0005886">
    <property type="term" value="C:plasma membrane"/>
    <property type="evidence" value="ECO:0007669"/>
    <property type="project" value="UniProtKB-SubCell"/>
</dbReference>
<evidence type="ECO:0000313" key="7">
    <source>
        <dbReference type="EMBL" id="RWX45196.1"/>
    </source>
</evidence>
<gene>
    <name evidence="7" type="ORF">H206_01370</name>
</gene>
<protein>
    <submittedName>
        <fullName evidence="7">Membrane protein involved in the export of O-antigen and teichoic acid</fullName>
    </submittedName>
</protein>
<keyword evidence="3 6" id="KW-0812">Transmembrane</keyword>
<evidence type="ECO:0000256" key="1">
    <source>
        <dbReference type="ARBA" id="ARBA00004651"/>
    </source>
</evidence>
<dbReference type="EMBL" id="MTKO01000081">
    <property type="protein sequence ID" value="RWX45196.1"/>
    <property type="molecule type" value="Genomic_DNA"/>
</dbReference>
<feature type="transmembrane region" description="Helical" evidence="6">
    <location>
        <begin position="62"/>
        <end position="83"/>
    </location>
</feature>
<evidence type="ECO:0000256" key="6">
    <source>
        <dbReference type="SAM" id="Phobius"/>
    </source>
</evidence>
<dbReference type="Proteomes" id="UP000287853">
    <property type="component" value="Unassembled WGS sequence"/>
</dbReference>